<reference evidence="2" key="1">
    <citation type="submission" date="2022-01" db="EMBL/GenBank/DDBJ databases">
        <title>Complete genome of Methanomicrobium antiquum DSM 21220.</title>
        <authorList>
            <person name="Chen S.-C."/>
            <person name="You Y.-T."/>
            <person name="Zhou Y.-Z."/>
            <person name="Lai M.-C."/>
        </authorList>
    </citation>
    <scope>NUCLEOTIDE SEQUENCE</scope>
    <source>
        <strain evidence="2">DSM 21220</strain>
    </source>
</reference>
<dbReference type="RefSeq" id="WP_278098639.1">
    <property type="nucleotide sequence ID" value="NZ_CP091092.1"/>
</dbReference>
<name>A0AAF0JKQ2_9EURY</name>
<accession>A0AAF0JKQ2</accession>
<dbReference type="EMBL" id="CP091092">
    <property type="protein sequence ID" value="WFN35799.1"/>
    <property type="molecule type" value="Genomic_DNA"/>
</dbReference>
<evidence type="ECO:0000313" key="3">
    <source>
        <dbReference type="Proteomes" id="UP001218895"/>
    </source>
</evidence>
<gene>
    <name evidence="2" type="ORF">L1994_06435</name>
</gene>
<dbReference type="KEGG" id="manq:L1994_06435"/>
<dbReference type="GeneID" id="79950019"/>
<feature type="transmembrane region" description="Helical" evidence="1">
    <location>
        <begin position="6"/>
        <end position="21"/>
    </location>
</feature>
<dbReference type="Proteomes" id="UP001218895">
    <property type="component" value="Chromosome"/>
</dbReference>
<organism evidence="2 3">
    <name type="scientific">Methanomicrobium antiquum</name>
    <dbReference type="NCBI Taxonomy" id="487686"/>
    <lineage>
        <taxon>Archaea</taxon>
        <taxon>Methanobacteriati</taxon>
        <taxon>Methanobacteriota</taxon>
        <taxon>Stenosarchaea group</taxon>
        <taxon>Methanomicrobia</taxon>
        <taxon>Methanomicrobiales</taxon>
        <taxon>Methanomicrobiaceae</taxon>
        <taxon>Methanomicrobium</taxon>
    </lineage>
</organism>
<keyword evidence="3" id="KW-1185">Reference proteome</keyword>
<keyword evidence="1" id="KW-0812">Transmembrane</keyword>
<dbReference type="AlphaFoldDB" id="A0AAF0JKQ2"/>
<proteinExistence type="predicted"/>
<keyword evidence="1" id="KW-1133">Transmembrane helix</keyword>
<sequence>MMTIIILAASLIFIAIIIYLLRHSKTEDYDMDEEMQTEEEILFVYEKD</sequence>
<keyword evidence="1" id="KW-0472">Membrane</keyword>
<protein>
    <submittedName>
        <fullName evidence="2">Uncharacterized protein</fullName>
    </submittedName>
</protein>
<evidence type="ECO:0000313" key="2">
    <source>
        <dbReference type="EMBL" id="WFN35799.1"/>
    </source>
</evidence>
<evidence type="ECO:0000256" key="1">
    <source>
        <dbReference type="SAM" id="Phobius"/>
    </source>
</evidence>